<gene>
    <name evidence="1" type="ORF">ACAOBT_LOCUS32105</name>
</gene>
<keyword evidence="2" id="KW-1185">Reference proteome</keyword>
<accession>A0A9P0MGC0</accession>
<comment type="caution">
    <text evidence="1">The sequence shown here is derived from an EMBL/GenBank/DDBJ whole genome shotgun (WGS) entry which is preliminary data.</text>
</comment>
<dbReference type="AlphaFoldDB" id="A0A9P0MGC0"/>
<reference evidence="1" key="1">
    <citation type="submission" date="2022-03" db="EMBL/GenBank/DDBJ databases">
        <authorList>
            <person name="Sayadi A."/>
        </authorList>
    </citation>
    <scope>NUCLEOTIDE SEQUENCE</scope>
</reference>
<protein>
    <submittedName>
        <fullName evidence="1">Uncharacterized protein</fullName>
    </submittedName>
</protein>
<evidence type="ECO:0000313" key="2">
    <source>
        <dbReference type="Proteomes" id="UP001152888"/>
    </source>
</evidence>
<sequence length="97" mass="10754">MFSRSTRHVKENPNFADTLYCQNYDTTMRSHDPLLQLSPENGLNTCKHQEHLDSIHCNLVTGEGLFVLECGGESTSSSGEVLVDGRGDSFPSHLETI</sequence>
<proteinExistence type="predicted"/>
<dbReference type="Proteomes" id="UP001152888">
    <property type="component" value="Unassembled WGS sequence"/>
</dbReference>
<organism evidence="1 2">
    <name type="scientific">Acanthoscelides obtectus</name>
    <name type="common">Bean weevil</name>
    <name type="synonym">Bruchus obtectus</name>
    <dbReference type="NCBI Taxonomy" id="200917"/>
    <lineage>
        <taxon>Eukaryota</taxon>
        <taxon>Metazoa</taxon>
        <taxon>Ecdysozoa</taxon>
        <taxon>Arthropoda</taxon>
        <taxon>Hexapoda</taxon>
        <taxon>Insecta</taxon>
        <taxon>Pterygota</taxon>
        <taxon>Neoptera</taxon>
        <taxon>Endopterygota</taxon>
        <taxon>Coleoptera</taxon>
        <taxon>Polyphaga</taxon>
        <taxon>Cucujiformia</taxon>
        <taxon>Chrysomeloidea</taxon>
        <taxon>Chrysomelidae</taxon>
        <taxon>Bruchinae</taxon>
        <taxon>Bruchini</taxon>
        <taxon>Acanthoscelides</taxon>
    </lineage>
</organism>
<dbReference type="EMBL" id="CAKOFQ010008059">
    <property type="protein sequence ID" value="CAH2011308.1"/>
    <property type="molecule type" value="Genomic_DNA"/>
</dbReference>
<name>A0A9P0MGC0_ACAOB</name>
<evidence type="ECO:0000313" key="1">
    <source>
        <dbReference type="EMBL" id="CAH2011308.1"/>
    </source>
</evidence>